<sequence length="178" mass="19976">MKGAPNSAQAPLLLLGVYRTWRDIAVSTPRLWVRLHLDLERLLDVGEPNLEKKIEDWFIRAGACLLSFSVEGHPFDDWHFEVAATRAALVRFAPRLQTVSIGLQPRQLFSLIDIGPFPSLENLTLTVDPDRSSFFGDAQPGLKLLTRRCTSTAKPHLQGRRCALHISSSLRQVIDPDL</sequence>
<gene>
    <name evidence="1" type="ORF">DFH08DRAFT_862477</name>
</gene>
<evidence type="ECO:0000313" key="1">
    <source>
        <dbReference type="EMBL" id="KAJ7350832.1"/>
    </source>
</evidence>
<evidence type="ECO:0000313" key="2">
    <source>
        <dbReference type="Proteomes" id="UP001218218"/>
    </source>
</evidence>
<reference evidence="1" key="1">
    <citation type="submission" date="2023-03" db="EMBL/GenBank/DDBJ databases">
        <title>Massive genome expansion in bonnet fungi (Mycena s.s.) driven by repeated elements and novel gene families across ecological guilds.</title>
        <authorList>
            <consortium name="Lawrence Berkeley National Laboratory"/>
            <person name="Harder C.B."/>
            <person name="Miyauchi S."/>
            <person name="Viragh M."/>
            <person name="Kuo A."/>
            <person name="Thoen E."/>
            <person name="Andreopoulos B."/>
            <person name="Lu D."/>
            <person name="Skrede I."/>
            <person name="Drula E."/>
            <person name="Henrissat B."/>
            <person name="Morin E."/>
            <person name="Kohler A."/>
            <person name="Barry K."/>
            <person name="LaButti K."/>
            <person name="Morin E."/>
            <person name="Salamov A."/>
            <person name="Lipzen A."/>
            <person name="Mereny Z."/>
            <person name="Hegedus B."/>
            <person name="Baldrian P."/>
            <person name="Stursova M."/>
            <person name="Weitz H."/>
            <person name="Taylor A."/>
            <person name="Grigoriev I.V."/>
            <person name="Nagy L.G."/>
            <person name="Martin F."/>
            <person name="Kauserud H."/>
        </authorList>
    </citation>
    <scope>NUCLEOTIDE SEQUENCE</scope>
    <source>
        <strain evidence="1">CBHHK002</strain>
    </source>
</reference>
<name>A0AAD7A723_9AGAR</name>
<protein>
    <recommendedName>
        <fullName evidence="3">F-box domain-containing protein</fullName>
    </recommendedName>
</protein>
<organism evidence="1 2">
    <name type="scientific">Mycena albidolilacea</name>
    <dbReference type="NCBI Taxonomy" id="1033008"/>
    <lineage>
        <taxon>Eukaryota</taxon>
        <taxon>Fungi</taxon>
        <taxon>Dikarya</taxon>
        <taxon>Basidiomycota</taxon>
        <taxon>Agaricomycotina</taxon>
        <taxon>Agaricomycetes</taxon>
        <taxon>Agaricomycetidae</taxon>
        <taxon>Agaricales</taxon>
        <taxon>Marasmiineae</taxon>
        <taxon>Mycenaceae</taxon>
        <taxon>Mycena</taxon>
    </lineage>
</organism>
<dbReference type="EMBL" id="JARIHO010000014">
    <property type="protein sequence ID" value="KAJ7350832.1"/>
    <property type="molecule type" value="Genomic_DNA"/>
</dbReference>
<proteinExistence type="predicted"/>
<evidence type="ECO:0008006" key="3">
    <source>
        <dbReference type="Google" id="ProtNLM"/>
    </source>
</evidence>
<dbReference type="Proteomes" id="UP001218218">
    <property type="component" value="Unassembled WGS sequence"/>
</dbReference>
<comment type="caution">
    <text evidence="1">The sequence shown here is derived from an EMBL/GenBank/DDBJ whole genome shotgun (WGS) entry which is preliminary data.</text>
</comment>
<keyword evidence="2" id="KW-1185">Reference proteome</keyword>
<dbReference type="AlphaFoldDB" id="A0AAD7A723"/>
<accession>A0AAD7A723</accession>